<feature type="binding site" evidence="13">
    <location>
        <position position="40"/>
    </location>
    <ligand>
        <name>Zn(2+)</name>
        <dbReference type="ChEBI" id="CHEBI:29105"/>
    </ligand>
</feature>
<evidence type="ECO:0000256" key="1">
    <source>
        <dbReference type="ARBA" id="ARBA00004496"/>
    </source>
</evidence>
<dbReference type="NCBIfam" id="TIGR00515">
    <property type="entry name" value="accD"/>
    <property type="match status" value="1"/>
</dbReference>
<comment type="subcellular location">
    <subcellularLocation>
        <location evidence="1 13">Cytoplasm</location>
    </subcellularLocation>
</comment>
<proteinExistence type="inferred from homology"/>
<dbReference type="HAMAP" id="MF_01395">
    <property type="entry name" value="AcetylCoA_CT_beta"/>
    <property type="match status" value="1"/>
</dbReference>
<feature type="binding site" evidence="13">
    <location>
        <position position="62"/>
    </location>
    <ligand>
        <name>Zn(2+)</name>
        <dbReference type="ChEBI" id="CHEBI:29105"/>
    </ligand>
</feature>
<evidence type="ECO:0000256" key="5">
    <source>
        <dbReference type="ARBA" id="ARBA00022741"/>
    </source>
</evidence>
<feature type="domain" description="CoA carboxyltransferase N-terminal" evidence="14">
    <location>
        <begin position="36"/>
        <end position="291"/>
    </location>
</feature>
<comment type="cofactor">
    <cofactor evidence="13">
        <name>Zn(2+)</name>
        <dbReference type="ChEBI" id="CHEBI:29105"/>
    </cofactor>
    <text evidence="13">Binds 1 zinc ion per subunit.</text>
</comment>
<keyword evidence="10 13" id="KW-0443">Lipid metabolism</keyword>
<dbReference type="InterPro" id="IPR034733">
    <property type="entry name" value="AcCoA_carboxyl_beta"/>
</dbReference>
<keyword evidence="5 13" id="KW-0547">Nucleotide-binding</keyword>
<evidence type="ECO:0000256" key="4">
    <source>
        <dbReference type="ARBA" id="ARBA00022723"/>
    </source>
</evidence>
<evidence type="ECO:0000256" key="10">
    <source>
        <dbReference type="ARBA" id="ARBA00023098"/>
    </source>
</evidence>
<keyword evidence="6 13" id="KW-0863">Zinc-finger</keyword>
<evidence type="ECO:0000256" key="6">
    <source>
        <dbReference type="ARBA" id="ARBA00022771"/>
    </source>
</evidence>
<comment type="function">
    <text evidence="12 13">Component of the acetyl coenzyme A carboxylase (ACC) complex. Biotin carboxylase (BC) catalyzes the carboxylation of biotin on its carrier protein (BCCP) and then the CO(2) group is transferred by the transcarboxylase to acetyl-CoA to form malonyl-CoA.</text>
</comment>
<evidence type="ECO:0000256" key="3">
    <source>
        <dbReference type="ARBA" id="ARBA00022679"/>
    </source>
</evidence>
<keyword evidence="16" id="KW-1185">Reference proteome</keyword>
<evidence type="ECO:0000313" key="15">
    <source>
        <dbReference type="EMBL" id="MFL0195102.1"/>
    </source>
</evidence>
<keyword evidence="7 13" id="KW-0276">Fatty acid metabolism</keyword>
<comment type="caution">
    <text evidence="15">The sequence shown here is derived from an EMBL/GenBank/DDBJ whole genome shotgun (WGS) entry which is preliminary data.</text>
</comment>
<comment type="similarity">
    <text evidence="13">Belongs to the AccD/PCCB family.</text>
</comment>
<dbReference type="Pfam" id="PF01039">
    <property type="entry name" value="Carboxyl_trans"/>
    <property type="match status" value="1"/>
</dbReference>
<evidence type="ECO:0000256" key="7">
    <source>
        <dbReference type="ARBA" id="ARBA00022832"/>
    </source>
</evidence>
<dbReference type="EC" id="2.1.3.15" evidence="13"/>
<evidence type="ECO:0000256" key="2">
    <source>
        <dbReference type="ARBA" id="ARBA00022516"/>
    </source>
</evidence>
<dbReference type="Proteomes" id="UP001623660">
    <property type="component" value="Unassembled WGS sequence"/>
</dbReference>
<dbReference type="Gene3D" id="3.90.226.10">
    <property type="entry name" value="2-enoyl-CoA Hydratase, Chain A, domain 1"/>
    <property type="match status" value="1"/>
</dbReference>
<evidence type="ECO:0000256" key="8">
    <source>
        <dbReference type="ARBA" id="ARBA00022833"/>
    </source>
</evidence>
<accession>A0ABW8SGF9</accession>
<sequence>MLNKFFKKTKYITVSQRALRDIHDDFSKRPSIPNGMWVKCDSCGKVLYKNDLEKNDKVCYYCKYHFRMSAVERVAFITDEESFYEFDKDMIAANPIEFKGYEDKIKGMQNKTGIKEAVITGKGTIGKEKVVICIMDSNFMMGSMGSVVGEKITRAVEKAIELRLPLIIFTTSGGARMQEGIFSLMQMAKVSGAISKLNEEGLLYISVLTDPTTGGVTASFAMLGDIILAEPGALVGFAGKRVIEQTIKQKLPEGFQSAEFLLQHGFIDSIVSRKDLKETLRKILVIHNRNS</sequence>
<keyword evidence="3 13" id="KW-0808">Transferase</keyword>
<keyword evidence="4 13" id="KW-0479">Metal-binding</keyword>
<dbReference type="EMBL" id="JBJHZX010000006">
    <property type="protein sequence ID" value="MFL0195102.1"/>
    <property type="molecule type" value="Genomic_DNA"/>
</dbReference>
<dbReference type="PRINTS" id="PR01070">
    <property type="entry name" value="ACCCTRFRASEB"/>
</dbReference>
<evidence type="ECO:0000256" key="11">
    <source>
        <dbReference type="ARBA" id="ARBA00023160"/>
    </source>
</evidence>
<keyword evidence="15" id="KW-0436">Ligase</keyword>
<organism evidence="15 16">
    <name type="scientific">Candidatus Clostridium eludens</name>
    <dbReference type="NCBI Taxonomy" id="3381663"/>
    <lineage>
        <taxon>Bacteria</taxon>
        <taxon>Bacillati</taxon>
        <taxon>Bacillota</taxon>
        <taxon>Clostridia</taxon>
        <taxon>Eubacteriales</taxon>
        <taxon>Clostridiaceae</taxon>
        <taxon>Clostridium</taxon>
    </lineage>
</organism>
<comment type="catalytic activity">
    <reaction evidence="13">
        <text>N(6)-carboxybiotinyl-L-lysyl-[protein] + acetyl-CoA = N(6)-biotinyl-L-lysyl-[protein] + malonyl-CoA</text>
        <dbReference type="Rhea" id="RHEA:54728"/>
        <dbReference type="Rhea" id="RHEA-COMP:10505"/>
        <dbReference type="Rhea" id="RHEA-COMP:10506"/>
        <dbReference type="ChEBI" id="CHEBI:57288"/>
        <dbReference type="ChEBI" id="CHEBI:57384"/>
        <dbReference type="ChEBI" id="CHEBI:83144"/>
        <dbReference type="ChEBI" id="CHEBI:83145"/>
        <dbReference type="EC" id="2.1.3.15"/>
    </reaction>
</comment>
<comment type="pathway">
    <text evidence="13">Lipid metabolism; malonyl-CoA biosynthesis; malonyl-CoA from acetyl-CoA: step 1/1.</text>
</comment>
<keyword evidence="8 13" id="KW-0862">Zinc</keyword>
<dbReference type="InterPro" id="IPR041010">
    <property type="entry name" value="Znf-ACC"/>
</dbReference>
<dbReference type="GO" id="GO:0003989">
    <property type="term" value="F:acetyl-CoA carboxylase activity"/>
    <property type="evidence" value="ECO:0007669"/>
    <property type="project" value="UniProtKB-EC"/>
</dbReference>
<feature type="binding site" evidence="13">
    <location>
        <position position="59"/>
    </location>
    <ligand>
        <name>Zn(2+)</name>
        <dbReference type="ChEBI" id="CHEBI:29105"/>
    </ligand>
</feature>
<keyword evidence="11 13" id="KW-0275">Fatty acid biosynthesis</keyword>
<keyword evidence="13" id="KW-0963">Cytoplasm</keyword>
<keyword evidence="9 13" id="KW-0067">ATP-binding</keyword>
<evidence type="ECO:0000256" key="9">
    <source>
        <dbReference type="ARBA" id="ARBA00022840"/>
    </source>
</evidence>
<dbReference type="RefSeq" id="WP_406791220.1">
    <property type="nucleotide sequence ID" value="NZ_JBJHZX010000006.1"/>
</dbReference>
<dbReference type="InterPro" id="IPR011762">
    <property type="entry name" value="COA_CT_N"/>
</dbReference>
<evidence type="ECO:0000256" key="12">
    <source>
        <dbReference type="ARBA" id="ARBA00025280"/>
    </source>
</evidence>
<dbReference type="PROSITE" id="PS50980">
    <property type="entry name" value="COA_CT_NTER"/>
    <property type="match status" value="1"/>
</dbReference>
<dbReference type="InterPro" id="IPR029045">
    <property type="entry name" value="ClpP/crotonase-like_dom_sf"/>
</dbReference>
<evidence type="ECO:0000259" key="14">
    <source>
        <dbReference type="PROSITE" id="PS50980"/>
    </source>
</evidence>
<protein>
    <recommendedName>
        <fullName evidence="13">Acetyl-coenzyme A carboxylase carboxyl transferase subunit beta</fullName>
        <shortName evidence="13">ACCase subunit beta</shortName>
        <shortName evidence="13">Acetyl-CoA carboxylase carboxyltransferase subunit beta</shortName>
        <ecNumber evidence="13">2.1.3.15</ecNumber>
    </recommendedName>
</protein>
<evidence type="ECO:0000313" key="16">
    <source>
        <dbReference type="Proteomes" id="UP001623660"/>
    </source>
</evidence>
<dbReference type="SUPFAM" id="SSF52096">
    <property type="entry name" value="ClpP/crotonase"/>
    <property type="match status" value="1"/>
</dbReference>
<name>A0ABW8SGF9_9CLOT</name>
<feature type="zinc finger region" description="C4-type" evidence="13">
    <location>
        <begin position="40"/>
        <end position="62"/>
    </location>
</feature>
<feature type="binding site" evidence="13">
    <location>
        <position position="43"/>
    </location>
    <ligand>
        <name>Zn(2+)</name>
        <dbReference type="ChEBI" id="CHEBI:29105"/>
    </ligand>
</feature>
<reference evidence="15 16" key="1">
    <citation type="submission" date="2024-11" db="EMBL/GenBank/DDBJ databases">
        <authorList>
            <person name="Heng Y.C."/>
            <person name="Lim A.C.H."/>
            <person name="Lee J.K.Y."/>
            <person name="Kittelmann S."/>
        </authorList>
    </citation>
    <scope>NUCLEOTIDE SEQUENCE [LARGE SCALE GENOMIC DNA]</scope>
    <source>
        <strain evidence="15 16">WILCCON 0269</strain>
    </source>
</reference>
<gene>
    <name evidence="13 15" type="primary">accD</name>
    <name evidence="15" type="ORF">ACJDU8_05890</name>
</gene>
<dbReference type="InterPro" id="IPR000438">
    <property type="entry name" value="Acetyl_CoA_COase_Trfase_b_su"/>
</dbReference>
<dbReference type="PANTHER" id="PTHR42995">
    <property type="entry name" value="ACETYL-COENZYME A CARBOXYLASE CARBOXYL TRANSFERASE SUBUNIT BETA, CHLOROPLASTIC"/>
    <property type="match status" value="1"/>
</dbReference>
<evidence type="ECO:0000256" key="13">
    <source>
        <dbReference type="HAMAP-Rule" id="MF_01395"/>
    </source>
</evidence>
<dbReference type="PANTHER" id="PTHR42995:SF5">
    <property type="entry name" value="ACETYL-COENZYME A CARBOXYLASE CARBOXYL TRANSFERASE SUBUNIT BETA, CHLOROPLASTIC"/>
    <property type="match status" value="1"/>
</dbReference>
<keyword evidence="2 13" id="KW-0444">Lipid biosynthesis</keyword>
<dbReference type="Pfam" id="PF17848">
    <property type="entry name" value="Zn_ribbon_ACC"/>
    <property type="match status" value="1"/>
</dbReference>
<comment type="subunit">
    <text evidence="13">Acetyl-CoA carboxylase is a heterohexamer composed of biotin carboxyl carrier protein (AccB), biotin carboxylase (AccC) and two subunits each of ACCase subunit alpha (AccA) and ACCase subunit beta (AccD).</text>
</comment>